<sequence>MPVVTFEKPPHPQMASRFLQLPTEIVLIVLRHLHQSIHGIVKSEGANFHLPYDFDVQLSAQLLRCCQLLYVEGSKVLYSENTLNTTCGFRPDENEEEHRIVHCYIFDTATQVPQNCLDIPQGPFDLLSWSSMSEEGQWPIAWLQDFAILDRYKYGAALRFTKVEVELAFWSTDELFIVCRILQDLVRAKEVKVIAPGFDEDALDSLRDNSYAFSCWYCSTIAFDDFNGDNTDAVADLIRQPRPIFDGLPMAKEIHRFLTVNPGISFRELGLAEHDADGDIAGLWSAVWLHDSSSFKEHKIRILERALVSEGQYWTEEAETLQLVKELRFAAADRRRQANKTSCQADERMKHDLGKGLEQQLERVARKKASSYSMIGALLVRDP</sequence>
<accession>A0ABR0K8B2</accession>
<keyword evidence="2" id="KW-1185">Reference proteome</keyword>
<evidence type="ECO:0000313" key="2">
    <source>
        <dbReference type="Proteomes" id="UP001345013"/>
    </source>
</evidence>
<evidence type="ECO:0008006" key="3">
    <source>
        <dbReference type="Google" id="ProtNLM"/>
    </source>
</evidence>
<protein>
    <recommendedName>
        <fullName evidence="3">F-box protein</fullName>
    </recommendedName>
</protein>
<name>A0ABR0K8B2_9EURO</name>
<proteinExistence type="predicted"/>
<dbReference type="EMBL" id="JAVRRG010000066">
    <property type="protein sequence ID" value="KAK5091964.1"/>
    <property type="molecule type" value="Genomic_DNA"/>
</dbReference>
<gene>
    <name evidence="1" type="ORF">LTR24_005612</name>
</gene>
<evidence type="ECO:0000313" key="1">
    <source>
        <dbReference type="EMBL" id="KAK5091964.1"/>
    </source>
</evidence>
<reference evidence="1 2" key="1">
    <citation type="submission" date="2023-08" db="EMBL/GenBank/DDBJ databases">
        <title>Black Yeasts Isolated from many extreme environments.</title>
        <authorList>
            <person name="Coleine C."/>
            <person name="Stajich J.E."/>
            <person name="Selbmann L."/>
        </authorList>
    </citation>
    <scope>NUCLEOTIDE SEQUENCE [LARGE SCALE GENOMIC DNA]</scope>
    <source>
        <strain evidence="1 2">CCFEE 5885</strain>
    </source>
</reference>
<organism evidence="1 2">
    <name type="scientific">Lithohypha guttulata</name>
    <dbReference type="NCBI Taxonomy" id="1690604"/>
    <lineage>
        <taxon>Eukaryota</taxon>
        <taxon>Fungi</taxon>
        <taxon>Dikarya</taxon>
        <taxon>Ascomycota</taxon>
        <taxon>Pezizomycotina</taxon>
        <taxon>Eurotiomycetes</taxon>
        <taxon>Chaetothyriomycetidae</taxon>
        <taxon>Chaetothyriales</taxon>
        <taxon>Trichomeriaceae</taxon>
        <taxon>Lithohypha</taxon>
    </lineage>
</organism>
<dbReference type="Proteomes" id="UP001345013">
    <property type="component" value="Unassembled WGS sequence"/>
</dbReference>
<comment type="caution">
    <text evidence="1">The sequence shown here is derived from an EMBL/GenBank/DDBJ whole genome shotgun (WGS) entry which is preliminary data.</text>
</comment>